<dbReference type="InterPro" id="IPR019818">
    <property type="entry name" value="IsoCit/isopropylmalate_DH_CS"/>
</dbReference>
<dbReference type="AlphaFoldDB" id="A0A834ZK76"/>
<dbReference type="Proteomes" id="UP000655225">
    <property type="component" value="Unassembled WGS sequence"/>
</dbReference>
<dbReference type="GO" id="GO:0009098">
    <property type="term" value="P:L-leucine biosynthetic process"/>
    <property type="evidence" value="ECO:0007669"/>
    <property type="project" value="UniProtKB-UniPathway"/>
</dbReference>
<dbReference type="SUPFAM" id="SSF53659">
    <property type="entry name" value="Isocitrate/Isopropylmalate dehydrogenase-like"/>
    <property type="match status" value="1"/>
</dbReference>
<dbReference type="EMBL" id="JABCRI010000004">
    <property type="protein sequence ID" value="KAF8407190.1"/>
    <property type="molecule type" value="Genomic_DNA"/>
</dbReference>
<evidence type="ECO:0000256" key="1">
    <source>
        <dbReference type="ARBA" id="ARBA00001936"/>
    </source>
</evidence>
<organism evidence="15 16">
    <name type="scientific">Tetracentron sinense</name>
    <name type="common">Spur-leaf</name>
    <dbReference type="NCBI Taxonomy" id="13715"/>
    <lineage>
        <taxon>Eukaryota</taxon>
        <taxon>Viridiplantae</taxon>
        <taxon>Streptophyta</taxon>
        <taxon>Embryophyta</taxon>
        <taxon>Tracheophyta</taxon>
        <taxon>Spermatophyta</taxon>
        <taxon>Magnoliopsida</taxon>
        <taxon>Trochodendrales</taxon>
        <taxon>Trochodendraceae</taxon>
        <taxon>Tetracentron</taxon>
    </lineage>
</organism>
<comment type="caution">
    <text evidence="15">The sequence shown here is derived from an EMBL/GenBank/DDBJ whole genome shotgun (WGS) entry which is preliminary data.</text>
</comment>
<comment type="pathway">
    <text evidence="13">Amino-acid biosynthesis; L-leucine biosynthesis; L-leucine from 3-methyl-2-oxobutanoate: step 3/4.</text>
</comment>
<dbReference type="GO" id="GO:0003862">
    <property type="term" value="F:3-isopropylmalate dehydrogenase activity"/>
    <property type="evidence" value="ECO:0007669"/>
    <property type="project" value="UniProtKB-EC"/>
</dbReference>
<gene>
    <name evidence="15" type="ORF">HHK36_006317</name>
</gene>
<comment type="similarity">
    <text evidence="2">Belongs to the isocitrate and isopropylmalate dehydrogenases family.</text>
</comment>
<evidence type="ECO:0000256" key="10">
    <source>
        <dbReference type="ARBA" id="ARBA00023027"/>
    </source>
</evidence>
<comment type="catalytic activity">
    <reaction evidence="13">
        <text>(2R,3S)-3-isopropylmalate + NAD(+) = 4-methyl-2-oxopentanoate + CO2 + NADH</text>
        <dbReference type="Rhea" id="RHEA:32271"/>
        <dbReference type="ChEBI" id="CHEBI:16526"/>
        <dbReference type="ChEBI" id="CHEBI:17865"/>
        <dbReference type="ChEBI" id="CHEBI:35121"/>
        <dbReference type="ChEBI" id="CHEBI:57540"/>
        <dbReference type="ChEBI" id="CHEBI:57945"/>
        <dbReference type="EC" id="1.1.1.85"/>
    </reaction>
</comment>
<keyword evidence="8" id="KW-0460">Magnesium</keyword>
<dbReference type="SMART" id="SM01329">
    <property type="entry name" value="Iso_dh"/>
    <property type="match status" value="1"/>
</dbReference>
<comment type="function">
    <text evidence="13">Catalyzes the oxidation of 3-carboxy-2-hydroxy-4-methylpentanoate (3-isopropylmalate) to 3-carboxy-4-methyl-2-oxopentanoate. The product decarboxylates to 4-methyl-2 oxopentanoate.</text>
</comment>
<dbReference type="InterPro" id="IPR024084">
    <property type="entry name" value="IsoPropMal-DH-like_dom"/>
</dbReference>
<dbReference type="HAMAP" id="MF_01033">
    <property type="entry name" value="LeuB_type1"/>
    <property type="match status" value="1"/>
</dbReference>
<keyword evidence="16" id="KW-1185">Reference proteome</keyword>
<protein>
    <recommendedName>
        <fullName evidence="4 13">3-isopropylmalate dehydrogenase</fullName>
        <ecNumber evidence="4 13">1.1.1.85</ecNumber>
    </recommendedName>
</protein>
<evidence type="ECO:0000313" key="16">
    <source>
        <dbReference type="Proteomes" id="UP000655225"/>
    </source>
</evidence>
<dbReference type="GO" id="GO:0000287">
    <property type="term" value="F:magnesium ion binding"/>
    <property type="evidence" value="ECO:0007669"/>
    <property type="project" value="InterPro"/>
</dbReference>
<name>A0A834ZK76_TETSI</name>
<evidence type="ECO:0000313" key="15">
    <source>
        <dbReference type="EMBL" id="KAF8407190.1"/>
    </source>
</evidence>
<evidence type="ECO:0000256" key="3">
    <source>
        <dbReference type="ARBA" id="ARBA00011738"/>
    </source>
</evidence>
<sequence>MAASCLQLKVRPFKAPFPSKSPSPPRWGIIRCSATSTTKRYTITLLPGDGIGPEVISVAKDVLIVAGSQEGIEFRFQEMPVGGAALDLTGVPLPDETLSMAKQSDAILLGAIGGYFQFSIFNFHFQLMYKWDNNEKHLKPETGLLQLRAGLGVFANLRPASVFPQLVDSSTLKKEVAEGVDLIVVRELTGGIYFGKPRGFTTNEKGEEIGFNTEVYATYEIDRIARVAFETARKRRGKLCSVDKANVLEASMLWRKRVTTMASEYPDIELSHMYVDNAAMQLIRNPKQFDTIVTNNIFGDILSDEASMITGSIGMLPSASLGETGPGLFEPIHGSAPDIAGQIEVYCVPCDAYLDKANPLATVLSVVMLLKYGLREENAAKRIENAVMDTLTRGFRTGDIYSTGKVHTVVQSVIHLKLFNFWNIYALGKFKLIPASRKLFSLHPSVYRFLTFPLPLIETVNC</sequence>
<keyword evidence="6" id="KW-0028">Amino-acid biosynthesis</keyword>
<dbReference type="PANTHER" id="PTHR42979">
    <property type="entry name" value="3-ISOPROPYLMALATE DEHYDROGENASE"/>
    <property type="match status" value="1"/>
</dbReference>
<feature type="domain" description="Isopropylmalate dehydrogenase-like" evidence="14">
    <location>
        <begin position="42"/>
        <end position="413"/>
    </location>
</feature>
<dbReference type="PROSITE" id="PS00470">
    <property type="entry name" value="IDH_IMDH"/>
    <property type="match status" value="1"/>
</dbReference>
<reference evidence="15 16" key="1">
    <citation type="submission" date="2020-04" db="EMBL/GenBank/DDBJ databases">
        <title>Plant Genome Project.</title>
        <authorList>
            <person name="Zhang R.-G."/>
        </authorList>
    </citation>
    <scope>NUCLEOTIDE SEQUENCE [LARGE SCALE GENOMIC DNA]</scope>
    <source>
        <strain evidence="15">YNK0</strain>
        <tissue evidence="15">Leaf</tissue>
    </source>
</reference>
<keyword evidence="9" id="KW-0560">Oxidoreductase</keyword>
<evidence type="ECO:0000256" key="8">
    <source>
        <dbReference type="ARBA" id="ARBA00022842"/>
    </source>
</evidence>
<keyword evidence="11" id="KW-0464">Manganese</keyword>
<evidence type="ECO:0000256" key="13">
    <source>
        <dbReference type="RuleBase" id="RU004445"/>
    </source>
</evidence>
<keyword evidence="12 13" id="KW-0100">Branched-chain amino acid biosynthesis</keyword>
<dbReference type="OrthoDB" id="419183at2759"/>
<keyword evidence="5 13" id="KW-0432">Leucine biosynthesis</keyword>
<dbReference type="PANTHER" id="PTHR42979:SF1">
    <property type="entry name" value="3-ISOPROPYLMALATE DEHYDROGENASE"/>
    <property type="match status" value="1"/>
</dbReference>
<evidence type="ECO:0000256" key="2">
    <source>
        <dbReference type="ARBA" id="ARBA00007769"/>
    </source>
</evidence>
<dbReference type="OMA" id="FRYSLDM"/>
<keyword evidence="7 13" id="KW-0479">Metal-binding</keyword>
<dbReference type="GO" id="GO:0051287">
    <property type="term" value="F:NAD binding"/>
    <property type="evidence" value="ECO:0007669"/>
    <property type="project" value="InterPro"/>
</dbReference>
<evidence type="ECO:0000256" key="11">
    <source>
        <dbReference type="ARBA" id="ARBA00023211"/>
    </source>
</evidence>
<dbReference type="UniPathway" id="UPA00048">
    <property type="reaction ID" value="UER00072"/>
</dbReference>
<evidence type="ECO:0000256" key="12">
    <source>
        <dbReference type="ARBA" id="ARBA00023304"/>
    </source>
</evidence>
<dbReference type="Pfam" id="PF00180">
    <property type="entry name" value="Iso_dh"/>
    <property type="match status" value="1"/>
</dbReference>
<comment type="cofactor">
    <cofactor evidence="13">
        <name>Mg(2+)</name>
        <dbReference type="ChEBI" id="CHEBI:18420"/>
    </cofactor>
    <cofactor evidence="13">
        <name>Mn(2+)</name>
        <dbReference type="ChEBI" id="CHEBI:29035"/>
    </cofactor>
    <text evidence="13">Binds 1 Mg(2+) or Mn(2+) ion per subunit.</text>
</comment>
<evidence type="ECO:0000256" key="9">
    <source>
        <dbReference type="ARBA" id="ARBA00023002"/>
    </source>
</evidence>
<dbReference type="Gene3D" id="3.40.718.10">
    <property type="entry name" value="Isopropylmalate Dehydrogenase"/>
    <property type="match status" value="1"/>
</dbReference>
<dbReference type="NCBIfam" id="TIGR00169">
    <property type="entry name" value="leuB"/>
    <property type="match status" value="1"/>
</dbReference>
<evidence type="ECO:0000256" key="5">
    <source>
        <dbReference type="ARBA" id="ARBA00022430"/>
    </source>
</evidence>
<evidence type="ECO:0000256" key="6">
    <source>
        <dbReference type="ARBA" id="ARBA00022605"/>
    </source>
</evidence>
<proteinExistence type="inferred from homology"/>
<comment type="cofactor">
    <cofactor evidence="1">
        <name>Mn(2+)</name>
        <dbReference type="ChEBI" id="CHEBI:29035"/>
    </cofactor>
</comment>
<dbReference type="EC" id="1.1.1.85" evidence="4 13"/>
<evidence type="ECO:0000256" key="4">
    <source>
        <dbReference type="ARBA" id="ARBA00013101"/>
    </source>
</evidence>
<evidence type="ECO:0000259" key="14">
    <source>
        <dbReference type="SMART" id="SM01329"/>
    </source>
</evidence>
<accession>A0A834ZK76</accession>
<evidence type="ECO:0000256" key="7">
    <source>
        <dbReference type="ARBA" id="ARBA00022723"/>
    </source>
</evidence>
<comment type="subunit">
    <text evidence="3 13">Homodimer.</text>
</comment>
<dbReference type="FunFam" id="3.40.718.10:FF:000006">
    <property type="entry name" value="3-isopropylmalate dehydrogenase"/>
    <property type="match status" value="1"/>
</dbReference>
<keyword evidence="10 13" id="KW-0520">NAD</keyword>
<dbReference type="InterPro" id="IPR004429">
    <property type="entry name" value="Isopropylmalate_DH"/>
</dbReference>